<gene>
    <name evidence="1" type="ORF">GCM10010967_50830</name>
</gene>
<accession>A0ABQ2IES5</accession>
<organism evidence="1 2">
    <name type="scientific">Dyadobacter beijingensis</name>
    <dbReference type="NCBI Taxonomy" id="365489"/>
    <lineage>
        <taxon>Bacteria</taxon>
        <taxon>Pseudomonadati</taxon>
        <taxon>Bacteroidota</taxon>
        <taxon>Cytophagia</taxon>
        <taxon>Cytophagales</taxon>
        <taxon>Spirosomataceae</taxon>
        <taxon>Dyadobacter</taxon>
    </lineage>
</organism>
<dbReference type="EMBL" id="BMLI01000003">
    <property type="protein sequence ID" value="GGN08892.1"/>
    <property type="molecule type" value="Genomic_DNA"/>
</dbReference>
<evidence type="ECO:0008006" key="3">
    <source>
        <dbReference type="Google" id="ProtNLM"/>
    </source>
</evidence>
<keyword evidence="2" id="KW-1185">Reference proteome</keyword>
<sequence length="299" mass="33368">MEPRPDLKAEFIASTWLACGIPVAQILLRPLGDFKRRGHRDVEATRELELGHFKGHVIDSNRSGIYDHLPEQLFHLPSSAGINTTKKKVEEIRLQREKEQQSRLFFLPLEQEFFLNRLNLTLLEQSAWELAVDSLLLGELKTFWQAPVSVDEKVFVKLLPHLPLMSVHCGDLDKAEEIMAAALQMPVRIGEVFGLKHHCEAVTGMGDSRLGTDTSLGGELDTGLPQIRVQIEVGTPRQLNDCLQSKSFETMVNWLLGWFIPVEYDFEVSLDLAPAASVFTIQAADADAVPLGYATLAAS</sequence>
<reference evidence="2" key="1">
    <citation type="journal article" date="2019" name="Int. J. Syst. Evol. Microbiol.">
        <title>The Global Catalogue of Microorganisms (GCM) 10K type strain sequencing project: providing services to taxonomists for standard genome sequencing and annotation.</title>
        <authorList>
            <consortium name="The Broad Institute Genomics Platform"/>
            <consortium name="The Broad Institute Genome Sequencing Center for Infectious Disease"/>
            <person name="Wu L."/>
            <person name="Ma J."/>
        </authorList>
    </citation>
    <scope>NUCLEOTIDE SEQUENCE [LARGE SCALE GENOMIC DNA]</scope>
    <source>
        <strain evidence="2">CGMCC 1.6375</strain>
    </source>
</reference>
<comment type="caution">
    <text evidence="1">The sequence shown here is derived from an EMBL/GenBank/DDBJ whole genome shotgun (WGS) entry which is preliminary data.</text>
</comment>
<protein>
    <recommendedName>
        <fullName evidence="3">Type VI secretion, VasB, ImpH, VC_A0111</fullName>
    </recommendedName>
</protein>
<dbReference type="RefSeq" id="WP_019944768.1">
    <property type="nucleotide sequence ID" value="NZ_BMLI01000003.1"/>
</dbReference>
<dbReference type="Pfam" id="PF06996">
    <property type="entry name" value="T6SS_TssG"/>
    <property type="match status" value="1"/>
</dbReference>
<proteinExistence type="predicted"/>
<name>A0ABQ2IES5_9BACT</name>
<dbReference type="InterPro" id="IPR010732">
    <property type="entry name" value="T6SS_TssG-like"/>
</dbReference>
<evidence type="ECO:0000313" key="1">
    <source>
        <dbReference type="EMBL" id="GGN08892.1"/>
    </source>
</evidence>
<dbReference type="Proteomes" id="UP000632339">
    <property type="component" value="Unassembled WGS sequence"/>
</dbReference>
<evidence type="ECO:0000313" key="2">
    <source>
        <dbReference type="Proteomes" id="UP000632339"/>
    </source>
</evidence>